<dbReference type="PANTHER" id="PTHR30469">
    <property type="entry name" value="MULTIDRUG RESISTANCE PROTEIN MDTA"/>
    <property type="match status" value="1"/>
</dbReference>
<dbReference type="InterPro" id="IPR058627">
    <property type="entry name" value="MdtA-like_C"/>
</dbReference>
<organism evidence="5 6">
    <name type="scientific">Roseateles paludis</name>
    <dbReference type="NCBI Taxonomy" id="3145238"/>
    <lineage>
        <taxon>Bacteria</taxon>
        <taxon>Pseudomonadati</taxon>
        <taxon>Pseudomonadota</taxon>
        <taxon>Betaproteobacteria</taxon>
        <taxon>Burkholderiales</taxon>
        <taxon>Sphaerotilaceae</taxon>
        <taxon>Roseateles</taxon>
    </lineage>
</organism>
<dbReference type="InterPro" id="IPR006143">
    <property type="entry name" value="RND_pump_MFP"/>
</dbReference>
<dbReference type="RefSeq" id="WP_347703015.1">
    <property type="nucleotide sequence ID" value="NZ_JBDPZD010000001.1"/>
</dbReference>
<dbReference type="InterPro" id="IPR058792">
    <property type="entry name" value="Beta-barrel_RND_2"/>
</dbReference>
<feature type="domain" description="Multidrug resistance protein MdtA-like C-terminal permuted SH3" evidence="4">
    <location>
        <begin position="281"/>
        <end position="336"/>
    </location>
</feature>
<proteinExistence type="inferred from homology"/>
<dbReference type="NCBIfam" id="TIGR01730">
    <property type="entry name" value="RND_mfp"/>
    <property type="match status" value="1"/>
</dbReference>
<protein>
    <submittedName>
        <fullName evidence="5">Efflux RND transporter periplasmic adaptor subunit</fullName>
    </submittedName>
</protein>
<comment type="similarity">
    <text evidence="1">Belongs to the membrane fusion protein (MFP) (TC 8.A.1) family.</text>
</comment>
<dbReference type="PANTHER" id="PTHR30469:SF18">
    <property type="entry name" value="RESISTANCE-NODULATION-CELL DIVISION (RND) EFFLUX MEMBRANE FUSION PROTEIN-RELATED"/>
    <property type="match status" value="1"/>
</dbReference>
<evidence type="ECO:0000259" key="4">
    <source>
        <dbReference type="Pfam" id="PF25967"/>
    </source>
</evidence>
<dbReference type="Gene3D" id="2.40.50.100">
    <property type="match status" value="1"/>
</dbReference>
<evidence type="ECO:0000313" key="6">
    <source>
        <dbReference type="Proteomes" id="UP001495147"/>
    </source>
</evidence>
<feature type="domain" description="CusB-like beta-barrel" evidence="3">
    <location>
        <begin position="200"/>
        <end position="270"/>
    </location>
</feature>
<feature type="chain" id="PRO_5047457537" evidence="2">
    <location>
        <begin position="26"/>
        <end position="346"/>
    </location>
</feature>
<dbReference type="Pfam" id="PF25967">
    <property type="entry name" value="RND-MFP_C"/>
    <property type="match status" value="1"/>
</dbReference>
<dbReference type="Gene3D" id="2.40.30.170">
    <property type="match status" value="1"/>
</dbReference>
<reference evidence="5 6" key="1">
    <citation type="submission" date="2024-05" db="EMBL/GenBank/DDBJ databases">
        <title>Roseateles sp. DJS-2-20 16S ribosomal RNA gene Genome sequencing and assembly.</title>
        <authorList>
            <person name="Woo H."/>
        </authorList>
    </citation>
    <scope>NUCLEOTIDE SEQUENCE [LARGE SCALE GENOMIC DNA]</scope>
    <source>
        <strain evidence="5 6">DJS-2-20</strain>
    </source>
</reference>
<keyword evidence="6" id="KW-1185">Reference proteome</keyword>
<keyword evidence="2" id="KW-0732">Signal</keyword>
<dbReference type="Proteomes" id="UP001495147">
    <property type="component" value="Unassembled WGS sequence"/>
</dbReference>
<feature type="signal peptide" evidence="2">
    <location>
        <begin position="1"/>
        <end position="25"/>
    </location>
</feature>
<evidence type="ECO:0000256" key="2">
    <source>
        <dbReference type="SAM" id="SignalP"/>
    </source>
</evidence>
<gene>
    <name evidence="5" type="ORF">ABDJ85_01825</name>
</gene>
<evidence type="ECO:0000313" key="5">
    <source>
        <dbReference type="EMBL" id="MEO3690183.1"/>
    </source>
</evidence>
<evidence type="ECO:0000259" key="3">
    <source>
        <dbReference type="Pfam" id="PF25954"/>
    </source>
</evidence>
<dbReference type="Pfam" id="PF25954">
    <property type="entry name" value="Beta-barrel_RND_2"/>
    <property type="match status" value="1"/>
</dbReference>
<sequence>MKFIPSTRIRPWLLMLALAGASALAAPESFVVQAAAGSRAMRSFDGVVEAVRQTALAAQVSGAVLGLDARPGQSVKAGQVLVRLDARAAEQGAVASLAQAQAERAALALAQSELERQRQLRAQGFISAAALERAETEFRASEARAKAGLAQADAARTGAGLAVLRAPYDAVVAEVPAMPGDMALPGKPLMQLYDPRALRVSVALPQGLALDLATVPVRVELTGADARELAVDKRELLPVTDPSTQTQTLRLQLAASTAPVVPGRFVRVWLDLPAAGAGGPVSIPLRAVLRRGELMAVYVLDAQQRPLLRQVRLAAPRGDSVEVLAGLRAGERVVADPRALPMREAQ</sequence>
<name>A0ABV0FW87_9BURK</name>
<accession>A0ABV0FW87</accession>
<dbReference type="Gene3D" id="1.10.287.470">
    <property type="entry name" value="Helix hairpin bin"/>
    <property type="match status" value="1"/>
</dbReference>
<evidence type="ECO:0000256" key="1">
    <source>
        <dbReference type="ARBA" id="ARBA00009477"/>
    </source>
</evidence>
<dbReference type="Gene3D" id="2.40.420.20">
    <property type="match status" value="1"/>
</dbReference>
<comment type="caution">
    <text evidence="5">The sequence shown here is derived from an EMBL/GenBank/DDBJ whole genome shotgun (WGS) entry which is preliminary data.</text>
</comment>
<dbReference type="EMBL" id="JBDPZD010000001">
    <property type="protein sequence ID" value="MEO3690183.1"/>
    <property type="molecule type" value="Genomic_DNA"/>
</dbReference>
<dbReference type="SUPFAM" id="SSF111369">
    <property type="entry name" value="HlyD-like secretion proteins"/>
    <property type="match status" value="1"/>
</dbReference>